<evidence type="ECO:0000313" key="3">
    <source>
        <dbReference type="Proteomes" id="UP001233172"/>
    </source>
</evidence>
<dbReference type="EMBL" id="JASAOG010000060">
    <property type="protein sequence ID" value="KAK0056710.1"/>
    <property type="molecule type" value="Genomic_DNA"/>
</dbReference>
<reference evidence="2" key="2">
    <citation type="submission" date="2023-04" db="EMBL/GenBank/DDBJ databases">
        <authorList>
            <person name="Bu L."/>
            <person name="Lu L."/>
            <person name="Laidemitt M.R."/>
            <person name="Zhang S.M."/>
            <person name="Mutuku M."/>
            <person name="Mkoji G."/>
            <person name="Steinauer M."/>
            <person name="Loker E.S."/>
        </authorList>
    </citation>
    <scope>NUCLEOTIDE SEQUENCE</scope>
    <source>
        <strain evidence="2">KasaAsao</strain>
        <tissue evidence="2">Whole Snail</tissue>
    </source>
</reference>
<evidence type="ECO:0000256" key="1">
    <source>
        <dbReference type="SAM" id="SignalP"/>
    </source>
</evidence>
<gene>
    <name evidence="2" type="ORF">Bpfe_013928</name>
</gene>
<proteinExistence type="predicted"/>
<sequence>MSFAFTTALVVISLLACSDAAPSGHDEKREAVSLHSGTPLENLKVDLQNLLMFLKPLIIKVQRLIRQICPKVDNGGYNGMADYSSEGNYNPQGDYFGDNRPPSYYGPPRTYRDYVSGAYKVDGDYNVDGSYKGDAGKENPLCPLLEAVYKVLENIKNSLSSGHGGKQGSGNYDAKKVYY</sequence>
<feature type="chain" id="PRO_5042108097" evidence="1">
    <location>
        <begin position="21"/>
        <end position="179"/>
    </location>
</feature>
<dbReference type="AlphaFoldDB" id="A0AAD8BLC1"/>
<organism evidence="2 3">
    <name type="scientific">Biomphalaria pfeifferi</name>
    <name type="common">Bloodfluke planorb</name>
    <name type="synonym">Freshwater snail</name>
    <dbReference type="NCBI Taxonomy" id="112525"/>
    <lineage>
        <taxon>Eukaryota</taxon>
        <taxon>Metazoa</taxon>
        <taxon>Spiralia</taxon>
        <taxon>Lophotrochozoa</taxon>
        <taxon>Mollusca</taxon>
        <taxon>Gastropoda</taxon>
        <taxon>Heterobranchia</taxon>
        <taxon>Euthyneura</taxon>
        <taxon>Panpulmonata</taxon>
        <taxon>Hygrophila</taxon>
        <taxon>Lymnaeoidea</taxon>
        <taxon>Planorbidae</taxon>
        <taxon>Biomphalaria</taxon>
    </lineage>
</organism>
<reference evidence="2" key="1">
    <citation type="journal article" date="2023" name="PLoS Negl. Trop. Dis.">
        <title>A genome sequence for Biomphalaria pfeifferi, the major vector snail for the human-infecting parasite Schistosoma mansoni.</title>
        <authorList>
            <person name="Bu L."/>
            <person name="Lu L."/>
            <person name="Laidemitt M.R."/>
            <person name="Zhang S.M."/>
            <person name="Mutuku M."/>
            <person name="Mkoji G."/>
            <person name="Steinauer M."/>
            <person name="Loker E.S."/>
        </authorList>
    </citation>
    <scope>NUCLEOTIDE SEQUENCE</scope>
    <source>
        <strain evidence="2">KasaAsao</strain>
    </source>
</reference>
<accession>A0AAD8BLC1</accession>
<name>A0AAD8BLC1_BIOPF</name>
<feature type="signal peptide" evidence="1">
    <location>
        <begin position="1"/>
        <end position="20"/>
    </location>
</feature>
<keyword evidence="3" id="KW-1185">Reference proteome</keyword>
<protein>
    <submittedName>
        <fullName evidence="2">Uncharacterized protein</fullName>
    </submittedName>
</protein>
<evidence type="ECO:0000313" key="2">
    <source>
        <dbReference type="EMBL" id="KAK0056710.1"/>
    </source>
</evidence>
<dbReference type="Proteomes" id="UP001233172">
    <property type="component" value="Unassembled WGS sequence"/>
</dbReference>
<comment type="caution">
    <text evidence="2">The sequence shown here is derived from an EMBL/GenBank/DDBJ whole genome shotgun (WGS) entry which is preliminary data.</text>
</comment>
<keyword evidence="1" id="KW-0732">Signal</keyword>